<dbReference type="InterPro" id="IPR011050">
    <property type="entry name" value="Pectin_lyase_fold/virulence"/>
</dbReference>
<dbReference type="Pfam" id="PF13229">
    <property type="entry name" value="Beta_helix"/>
    <property type="match status" value="1"/>
</dbReference>
<accession>A0ABQ0E311</accession>
<protein>
    <recommendedName>
        <fullName evidence="2">Right handed beta helix domain-containing protein</fullName>
    </recommendedName>
</protein>
<sequence>MYNTSSEQMLLEHVALVQSSNFFRANVDGRAGAQFSDILIPAKDSIFVFVEATFPEGASDLPEEEIATLRFQSGSLVDTIRIEAWRMNTDHATALQIERDTLFTGGRPLYLRDSLVVKEGVTLRMAAGTHILMANSAHIEVYGRIEALGTPENPIMIEGVRRDNLVKDVNYRLIPGQWEALRFYPSSRDNLLQNTIVRNGRGGVIVEGATIRLEGCQITNMKGGAVSVVRGGKAALVNCELSNTLSHSLRLEGASCNMCYTTICNWYPFDLRQGEAVSIVADSTGKESELHAEASVVDGSMANEVHCDEASLMQFNQCYIRGKGLGEGSIEAKLAADSTYTHVGRNLEKNEYDFIYDYRPLPKAPFVARPTTDQTPLHDRFGVPRTASAAWGAYEPSEAKEPKRNRR</sequence>
<comment type="caution">
    <text evidence="3">The sequence shown here is derived from an EMBL/GenBank/DDBJ whole genome shotgun (WGS) entry which is preliminary data.</text>
</comment>
<organism evidence="3 4">
    <name type="scientific">Porphyromonas miyakawae</name>
    <dbReference type="NCBI Taxonomy" id="3137470"/>
    <lineage>
        <taxon>Bacteria</taxon>
        <taxon>Pseudomonadati</taxon>
        <taxon>Bacteroidota</taxon>
        <taxon>Bacteroidia</taxon>
        <taxon>Bacteroidales</taxon>
        <taxon>Porphyromonadaceae</taxon>
        <taxon>Porphyromonas</taxon>
    </lineage>
</organism>
<proteinExistence type="predicted"/>
<feature type="compositionally biased region" description="Basic and acidic residues" evidence="1">
    <location>
        <begin position="397"/>
        <end position="407"/>
    </location>
</feature>
<evidence type="ECO:0000313" key="4">
    <source>
        <dbReference type="Proteomes" id="UP001628220"/>
    </source>
</evidence>
<evidence type="ECO:0000259" key="2">
    <source>
        <dbReference type="Pfam" id="PF13229"/>
    </source>
</evidence>
<reference evidence="3 4" key="1">
    <citation type="journal article" date="2025" name="Int. J. Syst. Evol. Microbiol.">
        <title>Desulfovibrio falkowii sp. nov., Porphyromonas miyakawae sp. nov., Mediterraneibacter flintii sp. nov. and Owariibacterium komagatae gen. nov., sp. nov., isolated from human faeces.</title>
        <authorList>
            <person name="Hamaguchi T."/>
            <person name="Ohara M."/>
            <person name="Hisatomi A."/>
            <person name="Sekiguchi K."/>
            <person name="Takeda J.I."/>
            <person name="Ueyama J."/>
            <person name="Ito M."/>
            <person name="Nishiwaki H."/>
            <person name="Ogi T."/>
            <person name="Hirayama M."/>
            <person name="Ohkuma M."/>
            <person name="Sakamoto M."/>
            <person name="Ohno K."/>
        </authorList>
    </citation>
    <scope>NUCLEOTIDE SEQUENCE [LARGE SCALE GENOMIC DNA]</scope>
    <source>
        <strain evidence="3 4">13CB11C</strain>
    </source>
</reference>
<keyword evidence="4" id="KW-1185">Reference proteome</keyword>
<feature type="region of interest" description="Disordered" evidence="1">
    <location>
        <begin position="369"/>
        <end position="407"/>
    </location>
</feature>
<dbReference type="EMBL" id="BAAFSF010000004">
    <property type="protein sequence ID" value="GAB1252066.1"/>
    <property type="molecule type" value="Genomic_DNA"/>
</dbReference>
<dbReference type="Gene3D" id="2.160.20.10">
    <property type="entry name" value="Single-stranded right-handed beta-helix, Pectin lyase-like"/>
    <property type="match status" value="1"/>
</dbReference>
<dbReference type="Proteomes" id="UP001628220">
    <property type="component" value="Unassembled WGS sequence"/>
</dbReference>
<gene>
    <name evidence="3" type="ORF">Tsumi_11720</name>
</gene>
<dbReference type="InterPro" id="IPR012334">
    <property type="entry name" value="Pectin_lyas_fold"/>
</dbReference>
<dbReference type="SUPFAM" id="SSF51126">
    <property type="entry name" value="Pectin lyase-like"/>
    <property type="match status" value="1"/>
</dbReference>
<evidence type="ECO:0000313" key="3">
    <source>
        <dbReference type="EMBL" id="GAB1252066.1"/>
    </source>
</evidence>
<feature type="domain" description="Right handed beta helix" evidence="2">
    <location>
        <begin position="183"/>
        <end position="299"/>
    </location>
</feature>
<name>A0ABQ0E311_9PORP</name>
<evidence type="ECO:0000256" key="1">
    <source>
        <dbReference type="SAM" id="MobiDB-lite"/>
    </source>
</evidence>
<dbReference type="InterPro" id="IPR039448">
    <property type="entry name" value="Beta_helix"/>
</dbReference>